<accession>A0ABQ2CUZ6</accession>
<keyword evidence="1" id="KW-0732">Signal</keyword>
<feature type="chain" id="PRO_5045361274" description="Lipoprotein" evidence="1">
    <location>
        <begin position="21"/>
        <end position="249"/>
    </location>
</feature>
<evidence type="ECO:0000313" key="2">
    <source>
        <dbReference type="EMBL" id="GGJ19955.1"/>
    </source>
</evidence>
<name>A0ABQ2CUZ6_9DEIO</name>
<comment type="caution">
    <text evidence="2">The sequence shown here is derived from an EMBL/GenBank/DDBJ whole genome shotgun (WGS) entry which is preliminary data.</text>
</comment>
<evidence type="ECO:0000256" key="1">
    <source>
        <dbReference type="SAM" id="SignalP"/>
    </source>
</evidence>
<evidence type="ECO:0008006" key="4">
    <source>
        <dbReference type="Google" id="ProtNLM"/>
    </source>
</evidence>
<proteinExistence type="predicted"/>
<gene>
    <name evidence="2" type="ORF">GCM10008938_02660</name>
</gene>
<protein>
    <recommendedName>
        <fullName evidence="4">Lipoprotein</fullName>
    </recommendedName>
</protein>
<dbReference type="Proteomes" id="UP000632222">
    <property type="component" value="Unassembled WGS sequence"/>
</dbReference>
<organism evidence="2 3">
    <name type="scientific">Deinococcus roseus</name>
    <dbReference type="NCBI Taxonomy" id="392414"/>
    <lineage>
        <taxon>Bacteria</taxon>
        <taxon>Thermotogati</taxon>
        <taxon>Deinococcota</taxon>
        <taxon>Deinococci</taxon>
        <taxon>Deinococcales</taxon>
        <taxon>Deinococcaceae</taxon>
        <taxon>Deinococcus</taxon>
    </lineage>
</organism>
<dbReference type="RefSeq" id="WP_188998657.1">
    <property type="nucleotide sequence ID" value="NZ_BMOD01000001.1"/>
</dbReference>
<feature type="signal peptide" evidence="1">
    <location>
        <begin position="1"/>
        <end position="20"/>
    </location>
</feature>
<reference evidence="3" key="1">
    <citation type="journal article" date="2019" name="Int. J. Syst. Evol. Microbiol.">
        <title>The Global Catalogue of Microorganisms (GCM) 10K type strain sequencing project: providing services to taxonomists for standard genome sequencing and annotation.</title>
        <authorList>
            <consortium name="The Broad Institute Genomics Platform"/>
            <consortium name="The Broad Institute Genome Sequencing Center for Infectious Disease"/>
            <person name="Wu L."/>
            <person name="Ma J."/>
        </authorList>
    </citation>
    <scope>NUCLEOTIDE SEQUENCE [LARGE SCALE GENOMIC DNA]</scope>
    <source>
        <strain evidence="3">JCM 14370</strain>
    </source>
</reference>
<sequence>MFKKLALLPLLLMACAPWVSQVNQGPRLVVSSFSRGVAWAYGRNVYVLQGPRYELEKVTLPAPVSGLAWWKEDLYASLPASSWVLKVQGVSDVRPLGRARALSANLVYLDNGDVLTPEGNLTAYRFPGFIQDVLSVDQTDFVLADEKLWKLDKGVASLVRKSNGPHLVAVPGGVETALVPTVQVQNKRFTLEGQTAFLKTLDGTLLKSWKLDQQRECNWGVVYDQVMLVCKDGFFQRFDLELNAVGSAL</sequence>
<dbReference type="PROSITE" id="PS51257">
    <property type="entry name" value="PROKAR_LIPOPROTEIN"/>
    <property type="match status" value="1"/>
</dbReference>
<keyword evidence="3" id="KW-1185">Reference proteome</keyword>
<dbReference type="EMBL" id="BMOD01000001">
    <property type="protein sequence ID" value="GGJ19955.1"/>
    <property type="molecule type" value="Genomic_DNA"/>
</dbReference>
<evidence type="ECO:0000313" key="3">
    <source>
        <dbReference type="Proteomes" id="UP000632222"/>
    </source>
</evidence>